<evidence type="ECO:0000313" key="10">
    <source>
        <dbReference type="EMBL" id="KAJ5703643.1"/>
    </source>
</evidence>
<keyword evidence="5 9" id="KW-0560">Oxidoreductase</keyword>
<dbReference type="PRINTS" id="PR00465">
    <property type="entry name" value="EP450IV"/>
</dbReference>
<dbReference type="GO" id="GO:0043386">
    <property type="term" value="P:mycotoxin biosynthetic process"/>
    <property type="evidence" value="ECO:0007669"/>
    <property type="project" value="UniProtKB-ARBA"/>
</dbReference>
<reference evidence="10" key="2">
    <citation type="submission" date="2023-01" db="EMBL/GenBank/DDBJ databases">
        <authorList>
            <person name="Petersen C."/>
        </authorList>
    </citation>
    <scope>NUCLEOTIDE SEQUENCE</scope>
    <source>
        <strain evidence="10">IBT 17514</strain>
    </source>
</reference>
<keyword evidence="3 8" id="KW-0349">Heme</keyword>
<dbReference type="AlphaFoldDB" id="A0AAD6MQK2"/>
<keyword evidence="6 8" id="KW-0408">Iron</keyword>
<dbReference type="GO" id="GO:0016705">
    <property type="term" value="F:oxidoreductase activity, acting on paired donors, with incorporation or reduction of molecular oxygen"/>
    <property type="evidence" value="ECO:0007669"/>
    <property type="project" value="InterPro"/>
</dbReference>
<evidence type="ECO:0000256" key="3">
    <source>
        <dbReference type="ARBA" id="ARBA00022617"/>
    </source>
</evidence>
<evidence type="ECO:0000256" key="1">
    <source>
        <dbReference type="ARBA" id="ARBA00001971"/>
    </source>
</evidence>
<comment type="caution">
    <text evidence="10">The sequence shown here is derived from an EMBL/GenBank/DDBJ whole genome shotgun (WGS) entry which is preliminary data.</text>
</comment>
<gene>
    <name evidence="10" type="ORF">N7493_011568</name>
</gene>
<dbReference type="InterPro" id="IPR017972">
    <property type="entry name" value="Cyt_P450_CS"/>
</dbReference>
<evidence type="ECO:0000256" key="7">
    <source>
        <dbReference type="ARBA" id="ARBA00023033"/>
    </source>
</evidence>
<dbReference type="PANTHER" id="PTHR46206">
    <property type="entry name" value="CYTOCHROME P450"/>
    <property type="match status" value="1"/>
</dbReference>
<dbReference type="InterPro" id="IPR001128">
    <property type="entry name" value="Cyt_P450"/>
</dbReference>
<dbReference type="GO" id="GO:0005506">
    <property type="term" value="F:iron ion binding"/>
    <property type="evidence" value="ECO:0007669"/>
    <property type="project" value="InterPro"/>
</dbReference>
<dbReference type="Proteomes" id="UP001215712">
    <property type="component" value="Unassembled WGS sequence"/>
</dbReference>
<keyword evidence="11" id="KW-1185">Reference proteome</keyword>
<sequence>MALLVKLLDSPYLTEGLCVALLLILISSFWEDLAEEIPYFRIPLIGKSWWDLSNKKAKSRFNKSARSLIAEGFEKGKDVFQLMGSTKSLIILHPKYIDEIKNHPHLDFERATEKNFFSGRIPGFEPFSHPNGGSQVLLDSVRIKLTQALGGLTIPLSKETAATVKDTFPISNEWKPYNFSHKVPYMVARISTLAFLGEGVCRNEDWINVAVNYTIDAFNGARELREWPTILRPLVHYFLPSMRKVRNGFSIAQGIVKREVEKRHMIRDGTLPPDGPPRTHADALDWFEEISKSSNLPFDMTRGQVGLSVAAIHTTSNLLTNIMYDLAAYPEYIQPLRDEIAAMIAEDGILKKSSLLKLKLMDSVMKESQRIHPVSLTSLNRLTLQEIPLSNGTVIPKGALVAVSSHINFDETVYPDPERYDGYRFLKKRQEPGHEHRHQFVTTTRESYAFGHGVHACPGRFFAANESKLLLIHVLLKYDWKLKDGQERPKNFDYGSEVITDPTVELLFRSREPTIDLSALGEVSA</sequence>
<accession>A0AAD6MQK2</accession>
<organism evidence="10 11">
    <name type="scientific">Penicillium malachiteum</name>
    <dbReference type="NCBI Taxonomy" id="1324776"/>
    <lineage>
        <taxon>Eukaryota</taxon>
        <taxon>Fungi</taxon>
        <taxon>Dikarya</taxon>
        <taxon>Ascomycota</taxon>
        <taxon>Pezizomycotina</taxon>
        <taxon>Eurotiomycetes</taxon>
        <taxon>Eurotiomycetidae</taxon>
        <taxon>Eurotiales</taxon>
        <taxon>Aspergillaceae</taxon>
        <taxon>Penicillium</taxon>
    </lineage>
</organism>
<evidence type="ECO:0000256" key="9">
    <source>
        <dbReference type="RuleBase" id="RU000461"/>
    </source>
</evidence>
<dbReference type="Pfam" id="PF00067">
    <property type="entry name" value="p450"/>
    <property type="match status" value="1"/>
</dbReference>
<comment type="cofactor">
    <cofactor evidence="1 8">
        <name>heme</name>
        <dbReference type="ChEBI" id="CHEBI:30413"/>
    </cofactor>
</comment>
<dbReference type="Gene3D" id="1.10.630.10">
    <property type="entry name" value="Cytochrome P450"/>
    <property type="match status" value="1"/>
</dbReference>
<evidence type="ECO:0000256" key="5">
    <source>
        <dbReference type="ARBA" id="ARBA00023002"/>
    </source>
</evidence>
<dbReference type="EMBL" id="JAQJAN010000021">
    <property type="protein sequence ID" value="KAJ5703643.1"/>
    <property type="molecule type" value="Genomic_DNA"/>
</dbReference>
<proteinExistence type="inferred from homology"/>
<reference evidence="10" key="1">
    <citation type="journal article" date="2023" name="IMA Fungus">
        <title>Comparative genomic study of the Penicillium genus elucidates a diverse pangenome and 15 lateral gene transfer events.</title>
        <authorList>
            <person name="Petersen C."/>
            <person name="Sorensen T."/>
            <person name="Nielsen M.R."/>
            <person name="Sondergaard T.E."/>
            <person name="Sorensen J.L."/>
            <person name="Fitzpatrick D.A."/>
            <person name="Frisvad J.C."/>
            <person name="Nielsen K.L."/>
        </authorList>
    </citation>
    <scope>NUCLEOTIDE SEQUENCE</scope>
    <source>
        <strain evidence="10">IBT 17514</strain>
    </source>
</reference>
<dbReference type="InterPro" id="IPR002403">
    <property type="entry name" value="Cyt_P450_E_grp-IV"/>
</dbReference>
<evidence type="ECO:0008006" key="12">
    <source>
        <dbReference type="Google" id="ProtNLM"/>
    </source>
</evidence>
<evidence type="ECO:0000256" key="8">
    <source>
        <dbReference type="PIRSR" id="PIRSR602403-1"/>
    </source>
</evidence>
<evidence type="ECO:0000256" key="4">
    <source>
        <dbReference type="ARBA" id="ARBA00022723"/>
    </source>
</evidence>
<keyword evidence="7 9" id="KW-0503">Monooxygenase</keyword>
<protein>
    <recommendedName>
        <fullName evidence="12">Cytochrome P450</fullName>
    </recommendedName>
</protein>
<evidence type="ECO:0000313" key="11">
    <source>
        <dbReference type="Proteomes" id="UP001215712"/>
    </source>
</evidence>
<keyword evidence="4 8" id="KW-0479">Metal-binding</keyword>
<dbReference type="GO" id="GO:0020037">
    <property type="term" value="F:heme binding"/>
    <property type="evidence" value="ECO:0007669"/>
    <property type="project" value="InterPro"/>
</dbReference>
<dbReference type="PROSITE" id="PS00086">
    <property type="entry name" value="CYTOCHROME_P450"/>
    <property type="match status" value="1"/>
</dbReference>
<dbReference type="CDD" id="cd11041">
    <property type="entry name" value="CYP503A1-like"/>
    <property type="match status" value="1"/>
</dbReference>
<feature type="binding site" description="axial binding residue" evidence="8">
    <location>
        <position position="457"/>
    </location>
    <ligand>
        <name>heme</name>
        <dbReference type="ChEBI" id="CHEBI:30413"/>
    </ligand>
    <ligandPart>
        <name>Fe</name>
        <dbReference type="ChEBI" id="CHEBI:18248"/>
    </ligandPart>
</feature>
<dbReference type="GO" id="GO:0004497">
    <property type="term" value="F:monooxygenase activity"/>
    <property type="evidence" value="ECO:0007669"/>
    <property type="project" value="UniProtKB-KW"/>
</dbReference>
<comment type="similarity">
    <text evidence="2 9">Belongs to the cytochrome P450 family.</text>
</comment>
<dbReference type="SUPFAM" id="SSF48264">
    <property type="entry name" value="Cytochrome P450"/>
    <property type="match status" value="1"/>
</dbReference>
<dbReference type="InterPro" id="IPR036396">
    <property type="entry name" value="Cyt_P450_sf"/>
</dbReference>
<evidence type="ECO:0000256" key="2">
    <source>
        <dbReference type="ARBA" id="ARBA00010617"/>
    </source>
</evidence>
<name>A0AAD6MQK2_9EURO</name>
<dbReference type="PANTHER" id="PTHR46206:SF2">
    <property type="entry name" value="CYTOCHROME P450 MONOOXYGENASE AUSG-RELATED"/>
    <property type="match status" value="1"/>
</dbReference>
<evidence type="ECO:0000256" key="6">
    <source>
        <dbReference type="ARBA" id="ARBA00023004"/>
    </source>
</evidence>